<dbReference type="Proteomes" id="UP000028252">
    <property type="component" value="Unassembled WGS sequence"/>
</dbReference>
<dbReference type="GO" id="GO:0043190">
    <property type="term" value="C:ATP-binding cassette (ABC) transporter complex"/>
    <property type="evidence" value="ECO:0007669"/>
    <property type="project" value="InterPro"/>
</dbReference>
<dbReference type="SMART" id="SM00382">
    <property type="entry name" value="AAA"/>
    <property type="match status" value="1"/>
</dbReference>
<evidence type="ECO:0000313" key="6">
    <source>
        <dbReference type="Proteomes" id="UP000028252"/>
    </source>
</evidence>
<name>A0A081FT14_9GAMM</name>
<dbReference type="InterPro" id="IPR027417">
    <property type="entry name" value="P-loop_NTPase"/>
</dbReference>
<dbReference type="PROSITE" id="PS00211">
    <property type="entry name" value="ABC_TRANSPORTER_1"/>
    <property type="match status" value="1"/>
</dbReference>
<reference evidence="5 6" key="1">
    <citation type="submission" date="2014-04" db="EMBL/GenBank/DDBJ databases">
        <title>Marinobacterium kochiensis sp. nov., isolated from sediment sample collected from Kochi backwaters in Kerala, India.</title>
        <authorList>
            <person name="Singh A."/>
            <person name="Pinnaka A.K."/>
        </authorList>
    </citation>
    <scope>NUCLEOTIDE SEQUENCE [LARGE SCALE GENOMIC DNA]</scope>
    <source>
        <strain evidence="5 6">AK27</strain>
    </source>
</reference>
<evidence type="ECO:0000256" key="2">
    <source>
        <dbReference type="ARBA" id="ARBA00022741"/>
    </source>
</evidence>
<keyword evidence="1" id="KW-0813">Transport</keyword>
<dbReference type="InterPro" id="IPR003439">
    <property type="entry name" value="ABC_transporter-like_ATP-bd"/>
</dbReference>
<dbReference type="eggNOG" id="COG3842">
    <property type="taxonomic scope" value="Bacteria"/>
</dbReference>
<dbReference type="Gene3D" id="2.40.50.100">
    <property type="match status" value="1"/>
</dbReference>
<proteinExistence type="predicted"/>
<dbReference type="STRING" id="1232683.ADIMK_4126"/>
<dbReference type="InterPro" id="IPR003593">
    <property type="entry name" value="AAA+_ATPase"/>
</dbReference>
<dbReference type="Pfam" id="PF08402">
    <property type="entry name" value="TOBE_2"/>
    <property type="match status" value="1"/>
</dbReference>
<dbReference type="Gene3D" id="3.40.50.300">
    <property type="entry name" value="P-loop containing nucleotide triphosphate hydrolases"/>
    <property type="match status" value="1"/>
</dbReference>
<dbReference type="PATRIC" id="fig|1232683.4.peg.4057"/>
<dbReference type="InterPro" id="IPR013611">
    <property type="entry name" value="Transp-assoc_OB_typ2"/>
</dbReference>
<gene>
    <name evidence="5" type="ORF">ADIMK_4126</name>
</gene>
<dbReference type="GO" id="GO:0005524">
    <property type="term" value="F:ATP binding"/>
    <property type="evidence" value="ECO:0007669"/>
    <property type="project" value="UniProtKB-KW"/>
</dbReference>
<keyword evidence="2" id="KW-0547">Nucleotide-binding</keyword>
<dbReference type="EMBL" id="JMQN01000063">
    <property type="protein sequence ID" value="KEA61669.1"/>
    <property type="molecule type" value="Genomic_DNA"/>
</dbReference>
<dbReference type="FunFam" id="3.40.50.300:FF:000425">
    <property type="entry name" value="Probable ABC transporter, ATP-binding subunit"/>
    <property type="match status" value="1"/>
</dbReference>
<dbReference type="SUPFAM" id="SSF50331">
    <property type="entry name" value="MOP-like"/>
    <property type="match status" value="1"/>
</dbReference>
<dbReference type="Pfam" id="PF00005">
    <property type="entry name" value="ABC_tran"/>
    <property type="match status" value="1"/>
</dbReference>
<evidence type="ECO:0000256" key="3">
    <source>
        <dbReference type="ARBA" id="ARBA00022840"/>
    </source>
</evidence>
<dbReference type="GO" id="GO:0015697">
    <property type="term" value="P:quaternary ammonium group transport"/>
    <property type="evidence" value="ECO:0007669"/>
    <property type="project" value="UniProtKB-ARBA"/>
</dbReference>
<sequence length="363" mass="39782">MKKGSVELVGVVKRYGESTAVRNIDLHIEGGSYCCLLGPSGCGKSTTLRMIAGHESVTEGDILMNNRNVTTLPPRKRGTALMFQNYALFPHLNSLDNVAFSLKIAGISKQERHVRALEMLKLVNMESFFEAFPEQLSGGQQQRVALARALINQPEVILLDEPLSALDPFLRTRMRAELKNIQQQLGITFIHVTHSQEEAFALADQVVVMNNGFIEQVDDPIAIFSRPSTGFVASFIGGHNIIEGTLTDSGLSIGEQRVIALDTPLKSDSDNRARVSLRCDRIQISPEPFDTAQPDPLHVESVEYQGSYVHLRGQFSDGLGLSVFQSDADYLASPLLAGDRAFVGWRHTDLNPLRPGGDALSGL</sequence>
<dbReference type="SUPFAM" id="SSF52540">
    <property type="entry name" value="P-loop containing nucleoside triphosphate hydrolases"/>
    <property type="match status" value="1"/>
</dbReference>
<evidence type="ECO:0000259" key="4">
    <source>
        <dbReference type="PROSITE" id="PS50893"/>
    </source>
</evidence>
<keyword evidence="6" id="KW-1185">Reference proteome</keyword>
<organism evidence="5 6">
    <name type="scientific">Marinobacterium lacunae</name>
    <dbReference type="NCBI Taxonomy" id="1232683"/>
    <lineage>
        <taxon>Bacteria</taxon>
        <taxon>Pseudomonadati</taxon>
        <taxon>Pseudomonadota</taxon>
        <taxon>Gammaproteobacteria</taxon>
        <taxon>Oceanospirillales</taxon>
        <taxon>Oceanospirillaceae</taxon>
        <taxon>Marinobacterium</taxon>
    </lineage>
</organism>
<comment type="caution">
    <text evidence="5">The sequence shown here is derived from an EMBL/GenBank/DDBJ whole genome shotgun (WGS) entry which is preliminary data.</text>
</comment>
<evidence type="ECO:0000313" key="5">
    <source>
        <dbReference type="EMBL" id="KEA61669.1"/>
    </source>
</evidence>
<protein>
    <submittedName>
        <fullName evidence="5">Putrescine transport ATP-binding protein PotA</fullName>
    </submittedName>
</protein>
<dbReference type="GO" id="GO:0016887">
    <property type="term" value="F:ATP hydrolysis activity"/>
    <property type="evidence" value="ECO:0007669"/>
    <property type="project" value="InterPro"/>
</dbReference>
<dbReference type="InterPro" id="IPR008995">
    <property type="entry name" value="Mo/tungstate-bd_C_term_dom"/>
</dbReference>
<dbReference type="GO" id="GO:0022857">
    <property type="term" value="F:transmembrane transporter activity"/>
    <property type="evidence" value="ECO:0007669"/>
    <property type="project" value="InterPro"/>
</dbReference>
<dbReference type="PROSITE" id="PS50893">
    <property type="entry name" value="ABC_TRANSPORTER_2"/>
    <property type="match status" value="1"/>
</dbReference>
<evidence type="ECO:0000256" key="1">
    <source>
        <dbReference type="ARBA" id="ARBA00022448"/>
    </source>
</evidence>
<dbReference type="PANTHER" id="PTHR42781">
    <property type="entry name" value="SPERMIDINE/PUTRESCINE IMPORT ATP-BINDING PROTEIN POTA"/>
    <property type="match status" value="1"/>
</dbReference>
<dbReference type="OrthoDB" id="9802264at2"/>
<dbReference type="AlphaFoldDB" id="A0A081FT14"/>
<dbReference type="PANTHER" id="PTHR42781:SF4">
    <property type="entry name" value="SPERMIDINE_PUTRESCINE IMPORT ATP-BINDING PROTEIN POTA"/>
    <property type="match status" value="1"/>
</dbReference>
<keyword evidence="3 5" id="KW-0067">ATP-binding</keyword>
<dbReference type="InterPro" id="IPR050093">
    <property type="entry name" value="ABC_SmlMolc_Importer"/>
</dbReference>
<feature type="domain" description="ABC transporter" evidence="4">
    <location>
        <begin position="6"/>
        <end position="236"/>
    </location>
</feature>
<dbReference type="InterPro" id="IPR017871">
    <property type="entry name" value="ABC_transporter-like_CS"/>
</dbReference>
<accession>A0A081FT14</accession>
<dbReference type="RefSeq" id="WP_036192333.1">
    <property type="nucleotide sequence ID" value="NZ_JMQN01000063.1"/>
</dbReference>